<feature type="compositionally biased region" description="Polar residues" evidence="1">
    <location>
        <begin position="84"/>
        <end position="94"/>
    </location>
</feature>
<dbReference type="InterPro" id="IPR038299">
    <property type="entry name" value="DAO_C_sf"/>
</dbReference>
<feature type="non-terminal residue" evidence="3">
    <location>
        <position position="1"/>
    </location>
</feature>
<feature type="domain" description="Alpha-glycerophosphate oxidase C-terminal" evidence="2">
    <location>
        <begin position="2"/>
        <end position="65"/>
    </location>
</feature>
<evidence type="ECO:0000313" key="4">
    <source>
        <dbReference type="Proteomes" id="UP000886842"/>
    </source>
</evidence>
<evidence type="ECO:0000256" key="1">
    <source>
        <dbReference type="SAM" id="MobiDB-lite"/>
    </source>
</evidence>
<dbReference type="Pfam" id="PF16901">
    <property type="entry name" value="DAO_C"/>
    <property type="match status" value="1"/>
</dbReference>
<accession>A0A9D1KPJ9</accession>
<dbReference type="Gene3D" id="1.10.8.870">
    <property type="entry name" value="Alpha-glycerophosphate oxidase, cap domain"/>
    <property type="match status" value="1"/>
</dbReference>
<reference evidence="3" key="1">
    <citation type="submission" date="2020-10" db="EMBL/GenBank/DDBJ databases">
        <authorList>
            <person name="Gilroy R."/>
        </authorList>
    </citation>
    <scope>NUCLEOTIDE SEQUENCE</scope>
    <source>
        <strain evidence="3">ChiGjej1B1-24693</strain>
    </source>
</reference>
<dbReference type="EMBL" id="DVLP01000439">
    <property type="protein sequence ID" value="HIT76922.1"/>
    <property type="molecule type" value="Genomic_DNA"/>
</dbReference>
<reference evidence="3" key="2">
    <citation type="journal article" date="2021" name="PeerJ">
        <title>Extensive microbial diversity within the chicken gut microbiome revealed by metagenomics and culture.</title>
        <authorList>
            <person name="Gilroy R."/>
            <person name="Ravi A."/>
            <person name="Getino M."/>
            <person name="Pursley I."/>
            <person name="Horton D.L."/>
            <person name="Alikhan N.F."/>
            <person name="Baker D."/>
            <person name="Gharbi K."/>
            <person name="Hall N."/>
            <person name="Watson M."/>
            <person name="Adriaenssens E.M."/>
            <person name="Foster-Nyarko E."/>
            <person name="Jarju S."/>
            <person name="Secka A."/>
            <person name="Antonio M."/>
            <person name="Oren A."/>
            <person name="Chaudhuri R.R."/>
            <person name="La Ragione R."/>
            <person name="Hildebrand F."/>
            <person name="Pallen M.J."/>
        </authorList>
    </citation>
    <scope>NUCLEOTIDE SEQUENCE</scope>
    <source>
        <strain evidence="3">ChiGjej1B1-24693</strain>
    </source>
</reference>
<sequence>EPLPGAEDYLAAEIAYACSHEGAMHLTDLMARRTRISIETWDRGVTAAPVAAAIAAEVLGWDADKIDYEVGLYLRRVEAERDSQLQLDDSQANAVRTRVPERPLPVSAEG</sequence>
<name>A0A9D1KPJ9_9ACTN</name>
<dbReference type="InterPro" id="IPR031656">
    <property type="entry name" value="DAO_C"/>
</dbReference>
<dbReference type="AlphaFoldDB" id="A0A9D1KPJ9"/>
<feature type="region of interest" description="Disordered" evidence="1">
    <location>
        <begin position="83"/>
        <end position="110"/>
    </location>
</feature>
<evidence type="ECO:0000313" key="3">
    <source>
        <dbReference type="EMBL" id="HIT76922.1"/>
    </source>
</evidence>
<comment type="caution">
    <text evidence="3">The sequence shown here is derived from an EMBL/GenBank/DDBJ whole genome shotgun (WGS) entry which is preliminary data.</text>
</comment>
<organism evidence="3 4">
    <name type="scientific">Candidatus Avipropionibacterium avicola</name>
    <dbReference type="NCBI Taxonomy" id="2840701"/>
    <lineage>
        <taxon>Bacteria</taxon>
        <taxon>Bacillati</taxon>
        <taxon>Actinomycetota</taxon>
        <taxon>Actinomycetes</taxon>
        <taxon>Propionibacteriales</taxon>
        <taxon>Propionibacteriaceae</taxon>
        <taxon>Propionibacteriaceae incertae sedis</taxon>
        <taxon>Candidatus Avipropionibacterium</taxon>
    </lineage>
</organism>
<evidence type="ECO:0000259" key="2">
    <source>
        <dbReference type="Pfam" id="PF16901"/>
    </source>
</evidence>
<gene>
    <name evidence="3" type="ORF">IAA98_15190</name>
</gene>
<proteinExistence type="predicted"/>
<dbReference type="Proteomes" id="UP000886842">
    <property type="component" value="Unassembled WGS sequence"/>
</dbReference>
<protein>
    <submittedName>
        <fullName evidence="3">Glycerol-3-phosphate dehydrogenase</fullName>
    </submittedName>
</protein>